<proteinExistence type="predicted"/>
<name>A0A439DHR5_9PEZI</name>
<evidence type="ECO:0008006" key="4">
    <source>
        <dbReference type="Google" id="ProtNLM"/>
    </source>
</evidence>
<dbReference type="SUPFAM" id="SSF49870">
    <property type="entry name" value="Osmotin, thaumatin-like protein"/>
    <property type="match status" value="1"/>
</dbReference>
<dbReference type="InterPro" id="IPR006771">
    <property type="entry name" value="CetA-like"/>
</dbReference>
<dbReference type="EMBL" id="RYZI01000016">
    <property type="protein sequence ID" value="RWA13938.1"/>
    <property type="molecule type" value="Genomic_DNA"/>
</dbReference>
<keyword evidence="3" id="KW-1185">Reference proteome</keyword>
<sequence>MARILGFAALSLLAALPPALGGSLKVYNSCSFKFWCSSAKNDGTSTATAEVLPGQWYTAEKQADNDNIGAVLKCSLNSYNGEPYQVELAVQNGKSWLDLSAVDGHPFLAYHRHAEIPGDKDVLISGVFKTQCVLDCPPGVTTCEWTTMESCESTADAIFTPC</sequence>
<gene>
    <name evidence="2" type="ORF">EKO27_g1148</name>
</gene>
<evidence type="ECO:0000256" key="1">
    <source>
        <dbReference type="SAM" id="SignalP"/>
    </source>
</evidence>
<accession>A0A439DHR5</accession>
<reference evidence="2 3" key="1">
    <citation type="submission" date="2018-12" db="EMBL/GenBank/DDBJ databases">
        <title>Draft genome sequence of Xylaria grammica IHI A82.</title>
        <authorList>
            <person name="Buettner E."/>
            <person name="Kellner H."/>
        </authorList>
    </citation>
    <scope>NUCLEOTIDE SEQUENCE [LARGE SCALE GENOMIC DNA]</scope>
    <source>
        <strain evidence="2 3">IHI A82</strain>
    </source>
</reference>
<comment type="caution">
    <text evidence="2">The sequence shown here is derived from an EMBL/GenBank/DDBJ whole genome shotgun (WGS) entry which is preliminary data.</text>
</comment>
<dbReference type="AlphaFoldDB" id="A0A439DHR5"/>
<keyword evidence="1" id="KW-0732">Signal</keyword>
<dbReference type="Pfam" id="PF04681">
    <property type="entry name" value="Bys1"/>
    <property type="match status" value="1"/>
</dbReference>
<dbReference type="STRING" id="363999.A0A439DHR5"/>
<feature type="chain" id="PRO_5018999708" description="Chitin-binding type-4 domain-containing protein" evidence="1">
    <location>
        <begin position="22"/>
        <end position="162"/>
    </location>
</feature>
<dbReference type="InterPro" id="IPR037176">
    <property type="entry name" value="Osmotin/thaumatin-like_sf"/>
</dbReference>
<evidence type="ECO:0000313" key="3">
    <source>
        <dbReference type="Proteomes" id="UP000286045"/>
    </source>
</evidence>
<feature type="signal peptide" evidence="1">
    <location>
        <begin position="1"/>
        <end position="21"/>
    </location>
</feature>
<organism evidence="2 3">
    <name type="scientific">Xylaria grammica</name>
    <dbReference type="NCBI Taxonomy" id="363999"/>
    <lineage>
        <taxon>Eukaryota</taxon>
        <taxon>Fungi</taxon>
        <taxon>Dikarya</taxon>
        <taxon>Ascomycota</taxon>
        <taxon>Pezizomycotina</taxon>
        <taxon>Sordariomycetes</taxon>
        <taxon>Xylariomycetidae</taxon>
        <taxon>Xylariales</taxon>
        <taxon>Xylariaceae</taxon>
        <taxon>Xylaria</taxon>
    </lineage>
</organism>
<protein>
    <recommendedName>
        <fullName evidence="4">Chitin-binding type-4 domain-containing protein</fullName>
    </recommendedName>
</protein>
<evidence type="ECO:0000313" key="2">
    <source>
        <dbReference type="EMBL" id="RWA13938.1"/>
    </source>
</evidence>
<dbReference type="Proteomes" id="UP000286045">
    <property type="component" value="Unassembled WGS sequence"/>
</dbReference>